<protein>
    <submittedName>
        <fullName evidence="7">Polysaccharide biosynthesis protein</fullName>
    </submittedName>
</protein>
<proteinExistence type="predicted"/>
<feature type="transmembrane region" description="Helical" evidence="6">
    <location>
        <begin position="293"/>
        <end position="314"/>
    </location>
</feature>
<dbReference type="PANTHER" id="PTHR30250:SF30">
    <property type="entry name" value="LIPID III FLIPPASE"/>
    <property type="match status" value="1"/>
</dbReference>
<dbReference type="PANTHER" id="PTHR30250">
    <property type="entry name" value="PST FAMILY PREDICTED COLANIC ACID TRANSPORTER"/>
    <property type="match status" value="1"/>
</dbReference>
<keyword evidence="4 6" id="KW-1133">Transmembrane helix</keyword>
<feature type="transmembrane region" description="Helical" evidence="6">
    <location>
        <begin position="147"/>
        <end position="166"/>
    </location>
</feature>
<keyword evidence="2" id="KW-1003">Cell membrane</keyword>
<feature type="transmembrane region" description="Helical" evidence="6">
    <location>
        <begin position="220"/>
        <end position="242"/>
    </location>
</feature>
<dbReference type="GO" id="GO:0009246">
    <property type="term" value="P:enterobacterial common antigen biosynthetic process"/>
    <property type="evidence" value="ECO:0007669"/>
    <property type="project" value="InterPro"/>
</dbReference>
<evidence type="ECO:0000256" key="6">
    <source>
        <dbReference type="SAM" id="Phobius"/>
    </source>
</evidence>
<evidence type="ECO:0000256" key="1">
    <source>
        <dbReference type="ARBA" id="ARBA00004651"/>
    </source>
</evidence>
<feature type="transmembrane region" description="Helical" evidence="6">
    <location>
        <begin position="172"/>
        <end position="195"/>
    </location>
</feature>
<keyword evidence="5 6" id="KW-0472">Membrane</keyword>
<evidence type="ECO:0000313" key="7">
    <source>
        <dbReference type="EMBL" id="AMB85223.1"/>
    </source>
</evidence>
<name>A0A0X1SZH8_PSEAA</name>
<feature type="transmembrane region" description="Helical" evidence="6">
    <location>
        <begin position="363"/>
        <end position="385"/>
    </location>
</feature>
<organism evidence="7 8">
    <name type="scientific">Pseudomonas agarici</name>
    <dbReference type="NCBI Taxonomy" id="46677"/>
    <lineage>
        <taxon>Bacteria</taxon>
        <taxon>Pseudomonadati</taxon>
        <taxon>Pseudomonadota</taxon>
        <taxon>Gammaproteobacteria</taxon>
        <taxon>Pseudomonadales</taxon>
        <taxon>Pseudomonadaceae</taxon>
        <taxon>Pseudomonas</taxon>
    </lineage>
</organism>
<feature type="transmembrane region" description="Helical" evidence="6">
    <location>
        <begin position="79"/>
        <end position="106"/>
    </location>
</feature>
<evidence type="ECO:0000256" key="3">
    <source>
        <dbReference type="ARBA" id="ARBA00022692"/>
    </source>
</evidence>
<evidence type="ECO:0000256" key="5">
    <source>
        <dbReference type="ARBA" id="ARBA00023136"/>
    </source>
</evidence>
<dbReference type="InterPro" id="IPR044550">
    <property type="entry name" value="WzxE"/>
</dbReference>
<keyword evidence="8" id="KW-1185">Reference proteome</keyword>
<feature type="transmembrane region" description="Helical" evidence="6">
    <location>
        <begin position="46"/>
        <end position="67"/>
    </location>
</feature>
<feature type="transmembrane region" description="Helical" evidence="6">
    <location>
        <begin position="391"/>
        <end position="413"/>
    </location>
</feature>
<dbReference type="Pfam" id="PF01943">
    <property type="entry name" value="Polysacc_synt"/>
    <property type="match status" value="1"/>
</dbReference>
<dbReference type="EMBL" id="CP014135">
    <property type="protein sequence ID" value="AMB85223.1"/>
    <property type="molecule type" value="Genomic_DNA"/>
</dbReference>
<reference evidence="7 8" key="1">
    <citation type="submission" date="2016-01" db="EMBL/GenBank/DDBJ databases">
        <authorList>
            <person name="McClelland M."/>
            <person name="Jain A."/>
            <person name="Saraogi P."/>
            <person name="Mendelson R."/>
            <person name="Westerman R."/>
            <person name="SanMiguel P."/>
            <person name="Csonka L."/>
        </authorList>
    </citation>
    <scope>NUCLEOTIDE SEQUENCE [LARGE SCALE GENOMIC DNA]</scope>
    <source>
        <strain evidence="7 8">NCPPB 2472</strain>
    </source>
</reference>
<keyword evidence="3 6" id="KW-0812">Transmembrane</keyword>
<dbReference type="AlphaFoldDB" id="A0A0X1SZH8"/>
<dbReference type="Proteomes" id="UP000063229">
    <property type="component" value="Chromosome"/>
</dbReference>
<sequence>MTLLRTSLLNSIAVIIKMLTLLGINKILALYIGPAGYAALGQFQNLVQMITTFAGGSMNIGVTKYTAEFYDDEDKQKKIWTTAGTISFVGSCFVALGISFFAKFLAKNLLHNETYYQIFYWLSGGLIFFVLNALMLAILNGKKEIQLYVLANIFGSVLSFLITVILSVKFGLYGALVSLSIYQSVAFIVTAYICYRTSWFKFNHLFGVIDPPSLLKLSKYSLMVAVSASCVPLSAMLVRWFLIKNYGSEFAGYWEALTRMSGAYLMLVTTTLSLYFLPRYSEIKASSELQQEVLKALFFVVPIATIGGGCVFALKEWLIVLLFSKGFSPVEDLVAWQVVGDTLKIISWILGFLLWARALVITFIFTEIVFSFGFYFLTVAFSLRFGDKGVVIAYAINYLLYLITLMVYFFFWFRSKNTATLNGDSL</sequence>
<accession>A0A0X1SZH8</accession>
<dbReference type="CDD" id="cd13125">
    <property type="entry name" value="MATE_like_10"/>
    <property type="match status" value="1"/>
</dbReference>
<feature type="transmembrane region" description="Helical" evidence="6">
    <location>
        <begin position="262"/>
        <end position="281"/>
    </location>
</feature>
<feature type="transmembrane region" description="Helical" evidence="6">
    <location>
        <begin position="12"/>
        <end position="34"/>
    </location>
</feature>
<gene>
    <name evidence="7" type="ORF">AWM79_07865</name>
</gene>
<evidence type="ECO:0000256" key="4">
    <source>
        <dbReference type="ARBA" id="ARBA00022989"/>
    </source>
</evidence>
<feature type="transmembrane region" description="Helical" evidence="6">
    <location>
        <begin position="334"/>
        <end position="356"/>
    </location>
</feature>
<evidence type="ECO:0000256" key="2">
    <source>
        <dbReference type="ARBA" id="ARBA00022475"/>
    </source>
</evidence>
<dbReference type="InterPro" id="IPR002797">
    <property type="entry name" value="Polysacc_synth"/>
</dbReference>
<dbReference type="GO" id="GO:0005886">
    <property type="term" value="C:plasma membrane"/>
    <property type="evidence" value="ECO:0007669"/>
    <property type="project" value="UniProtKB-SubCell"/>
</dbReference>
<comment type="subcellular location">
    <subcellularLocation>
        <location evidence="1">Cell membrane</location>
        <topology evidence="1">Multi-pass membrane protein</topology>
    </subcellularLocation>
</comment>
<dbReference type="STRING" id="46677.AWM79_07865"/>
<evidence type="ECO:0000313" key="8">
    <source>
        <dbReference type="Proteomes" id="UP000063229"/>
    </source>
</evidence>
<dbReference type="InterPro" id="IPR050833">
    <property type="entry name" value="Poly_Biosynth_Transport"/>
</dbReference>
<dbReference type="RefSeq" id="WP_060782561.1">
    <property type="nucleotide sequence ID" value="NZ_CP014135.1"/>
</dbReference>
<dbReference type="KEGG" id="pagb:AWM79_07865"/>
<feature type="transmembrane region" description="Helical" evidence="6">
    <location>
        <begin position="118"/>
        <end position="140"/>
    </location>
</feature>